<name>A0A840I4B3_9PROT</name>
<dbReference type="EMBL" id="JACHOB010000002">
    <property type="protein sequence ID" value="MBB4659044.1"/>
    <property type="molecule type" value="Genomic_DNA"/>
</dbReference>
<dbReference type="Proteomes" id="UP000563524">
    <property type="component" value="Unassembled WGS sequence"/>
</dbReference>
<proteinExistence type="predicted"/>
<protein>
    <submittedName>
        <fullName evidence="1">Uncharacterized protein</fullName>
    </submittedName>
</protein>
<accession>A0A840I4B3</accession>
<evidence type="ECO:0000313" key="1">
    <source>
        <dbReference type="EMBL" id="MBB4659044.1"/>
    </source>
</evidence>
<dbReference type="AlphaFoldDB" id="A0A840I4B3"/>
<comment type="caution">
    <text evidence="1">The sequence shown here is derived from an EMBL/GenBank/DDBJ whole genome shotgun (WGS) entry which is preliminary data.</text>
</comment>
<evidence type="ECO:0000313" key="2">
    <source>
        <dbReference type="Proteomes" id="UP000563524"/>
    </source>
</evidence>
<reference evidence="1 2" key="1">
    <citation type="submission" date="2020-08" db="EMBL/GenBank/DDBJ databases">
        <title>Genomic Encyclopedia of Type Strains, Phase IV (KMG-IV): sequencing the most valuable type-strain genomes for metagenomic binning, comparative biology and taxonomic classification.</title>
        <authorList>
            <person name="Goeker M."/>
        </authorList>
    </citation>
    <scope>NUCLEOTIDE SEQUENCE [LARGE SCALE GENOMIC DNA]</scope>
    <source>
        <strain evidence="1 2">DSM 102850</strain>
    </source>
</reference>
<gene>
    <name evidence="1" type="ORF">GGQ59_001558</name>
</gene>
<sequence>MANHTPYEQLRAAIHDYGDAAMENFLRSRAFGLAVVEGFAAYLGCDPSCVSAVPAEGPFDPAKDYGDQAFGFDPAKVIRLEPVTFGVCVTVPHEEDSGSLWLRTGVRVEVTGDTFDVFVANQPMIRVPLEFEDQLTPVHEALHRELMSLFRRDLATFRDERYEGGIGFMP</sequence>
<dbReference type="RefSeq" id="WP_183817206.1">
    <property type="nucleotide sequence ID" value="NZ_JACHOB010000002.1"/>
</dbReference>
<keyword evidence="2" id="KW-1185">Reference proteome</keyword>
<organism evidence="1 2">
    <name type="scientific">Parvularcula dongshanensis</name>
    <dbReference type="NCBI Taxonomy" id="1173995"/>
    <lineage>
        <taxon>Bacteria</taxon>
        <taxon>Pseudomonadati</taxon>
        <taxon>Pseudomonadota</taxon>
        <taxon>Alphaproteobacteria</taxon>
        <taxon>Parvularculales</taxon>
        <taxon>Parvularculaceae</taxon>
        <taxon>Parvularcula</taxon>
    </lineage>
</organism>